<protein>
    <recommendedName>
        <fullName evidence="4">Aspartyl/asparaginy/proline hydroxylase domain-containing protein</fullName>
    </recommendedName>
</protein>
<keyword evidence="2" id="KW-0223">Dioxygenase</keyword>
<sequence length="421" mass="46969">MVEADIETYAAEAGLAARQNRWADAERLWRTVRALDPNHPQALYSLAMHAWQRGELTEALELSALANVAAPNDPMISLSRAIFLRDSGDSSGELAAIDDTLKIDAYYLPALIAKAVFFEGQGQKTTAAILYRNALKVAPPEAHWPQSLRPQLLHARQMERAYSAAFYEHLICELGTEIQALGGHDSGRWTEASSIMAGRSKPYLADCNQLYIPRMPAIPFYDRSAFSWVSDLEAQTAAIRDELQTALNNSAGKFTPYIEYAPGAPVNQWANLNHSRNWSTFKLWSSGTPVHENLDQCPNTQAALEAVELADIDGLCPNAMFSCLAPHTEIPPHHGETNARLIVHLPLIVPENCIYRVGFETRQWEVGKTLIFDDTLEHTARNDSDQLRVVLIFDIWNPLLSPHERDLVRGLAKAARSFNFD</sequence>
<accession>A0ABQ4PV85</accession>
<evidence type="ECO:0000256" key="2">
    <source>
        <dbReference type="ARBA" id="ARBA00022964"/>
    </source>
</evidence>
<dbReference type="Pfam" id="PF13432">
    <property type="entry name" value="TPR_16"/>
    <property type="match status" value="1"/>
</dbReference>
<dbReference type="InterPro" id="IPR051821">
    <property type="entry name" value="Asp/Asn_beta-hydroxylase"/>
</dbReference>
<dbReference type="EMBL" id="BPFZ01000005">
    <property type="protein sequence ID" value="GIU66889.1"/>
    <property type="molecule type" value="Genomic_DNA"/>
</dbReference>
<dbReference type="RefSeq" id="WP_284359561.1">
    <property type="nucleotide sequence ID" value="NZ_BPFZ01000005.1"/>
</dbReference>
<organism evidence="5 6">
    <name type="scientific">Candidatus Phycosocius spiralis</name>
    <dbReference type="NCBI Taxonomy" id="2815099"/>
    <lineage>
        <taxon>Bacteria</taxon>
        <taxon>Pseudomonadati</taxon>
        <taxon>Pseudomonadota</taxon>
        <taxon>Alphaproteobacteria</taxon>
        <taxon>Caulobacterales</taxon>
        <taxon>Caulobacterales incertae sedis</taxon>
        <taxon>Candidatus Phycosocius</taxon>
    </lineage>
</organism>
<evidence type="ECO:0000256" key="1">
    <source>
        <dbReference type="ARBA" id="ARBA00007730"/>
    </source>
</evidence>
<dbReference type="SUPFAM" id="SSF51197">
    <property type="entry name" value="Clavaminate synthase-like"/>
    <property type="match status" value="1"/>
</dbReference>
<evidence type="ECO:0000256" key="3">
    <source>
        <dbReference type="ARBA" id="ARBA00023002"/>
    </source>
</evidence>
<dbReference type="PANTHER" id="PTHR46332">
    <property type="entry name" value="ASPARTATE BETA-HYDROXYLASE DOMAIN-CONTAINING PROTEIN 2"/>
    <property type="match status" value="1"/>
</dbReference>
<evidence type="ECO:0000259" key="4">
    <source>
        <dbReference type="Pfam" id="PF05118"/>
    </source>
</evidence>
<dbReference type="PANTHER" id="PTHR46332:SF5">
    <property type="entry name" value="ASPARTATE BETA-HYDROXYLASE DOMAIN CONTAINING 2"/>
    <property type="match status" value="1"/>
</dbReference>
<comment type="similarity">
    <text evidence="1">Belongs to the aspartyl/asparaginyl beta-hydroxylase family.</text>
</comment>
<dbReference type="Gene3D" id="1.25.40.10">
    <property type="entry name" value="Tetratricopeptide repeat domain"/>
    <property type="match status" value="1"/>
</dbReference>
<reference evidence="5" key="2">
    <citation type="journal article" date="2023" name="ISME Commun">
        <title>Characterization of a bloom-associated alphaproteobacterial lineage, 'Candidatus Phycosocius': insights into freshwater algal-bacterial interactions.</title>
        <authorList>
            <person name="Tanabe Y."/>
            <person name="Yamaguchi H."/>
            <person name="Yoshida M."/>
            <person name="Kai A."/>
            <person name="Okazaki Y."/>
        </authorList>
    </citation>
    <scope>NUCLEOTIDE SEQUENCE</scope>
    <source>
        <strain evidence="5">BOTRYCO-1</strain>
    </source>
</reference>
<keyword evidence="3" id="KW-0560">Oxidoreductase</keyword>
<gene>
    <name evidence="5" type="ORF">PsB1_1043</name>
</gene>
<evidence type="ECO:0000313" key="5">
    <source>
        <dbReference type="EMBL" id="GIU66889.1"/>
    </source>
</evidence>
<feature type="domain" description="Aspartyl/asparaginy/proline hydroxylase" evidence="4">
    <location>
        <begin position="234"/>
        <end position="398"/>
    </location>
</feature>
<comment type="caution">
    <text evidence="5">The sequence shown here is derived from an EMBL/GenBank/DDBJ whole genome shotgun (WGS) entry which is preliminary data.</text>
</comment>
<reference evidence="5" key="1">
    <citation type="submission" date="2021-05" db="EMBL/GenBank/DDBJ databases">
        <authorList>
            <person name="Tanabe Y."/>
        </authorList>
    </citation>
    <scope>NUCLEOTIDE SEQUENCE</scope>
    <source>
        <strain evidence="5">BOTRYCO-1</strain>
    </source>
</reference>
<name>A0ABQ4PV85_9PROT</name>
<dbReference type="InterPro" id="IPR007803">
    <property type="entry name" value="Asp/Arg/Pro-Hydrxlase"/>
</dbReference>
<dbReference type="SUPFAM" id="SSF48452">
    <property type="entry name" value="TPR-like"/>
    <property type="match status" value="1"/>
</dbReference>
<dbReference type="Gene3D" id="2.60.120.330">
    <property type="entry name" value="B-lactam Antibiotic, Isopenicillin N Synthase, Chain"/>
    <property type="match status" value="1"/>
</dbReference>
<evidence type="ECO:0000313" key="6">
    <source>
        <dbReference type="Proteomes" id="UP001161064"/>
    </source>
</evidence>
<dbReference type="Pfam" id="PF05118">
    <property type="entry name" value="Asp_Arg_Hydrox"/>
    <property type="match status" value="1"/>
</dbReference>
<proteinExistence type="inferred from homology"/>
<dbReference type="InterPro" id="IPR011990">
    <property type="entry name" value="TPR-like_helical_dom_sf"/>
</dbReference>
<dbReference type="InterPro" id="IPR027443">
    <property type="entry name" value="IPNS-like_sf"/>
</dbReference>
<keyword evidence="6" id="KW-1185">Reference proteome</keyword>
<dbReference type="Proteomes" id="UP001161064">
    <property type="component" value="Unassembled WGS sequence"/>
</dbReference>